<dbReference type="RefSeq" id="WP_126294334.1">
    <property type="nucleotide sequence ID" value="NZ_CP155468.1"/>
</dbReference>
<evidence type="ECO:0000256" key="1">
    <source>
        <dbReference type="ARBA" id="ARBA00023015"/>
    </source>
</evidence>
<proteinExistence type="predicted"/>
<dbReference type="OrthoDB" id="9807321at2"/>
<dbReference type="PROSITE" id="PS01124">
    <property type="entry name" value="HTH_ARAC_FAMILY_2"/>
    <property type="match status" value="1"/>
</dbReference>
<dbReference type="EMBL" id="RXNR01000024">
    <property type="protein sequence ID" value="RTQ93003.1"/>
    <property type="molecule type" value="Genomic_DNA"/>
</dbReference>
<dbReference type="SUPFAM" id="SSF51215">
    <property type="entry name" value="Regulatory protein AraC"/>
    <property type="match status" value="1"/>
</dbReference>
<dbReference type="GO" id="GO:0003700">
    <property type="term" value="F:DNA-binding transcription factor activity"/>
    <property type="evidence" value="ECO:0007669"/>
    <property type="project" value="InterPro"/>
</dbReference>
<keyword evidence="1" id="KW-0805">Transcription regulation</keyword>
<evidence type="ECO:0000313" key="5">
    <source>
        <dbReference type="EMBL" id="RTQ93003.1"/>
    </source>
</evidence>
<dbReference type="InterPro" id="IPR009057">
    <property type="entry name" value="Homeodomain-like_sf"/>
</dbReference>
<dbReference type="InterPro" id="IPR037923">
    <property type="entry name" value="HTH-like"/>
</dbReference>
<evidence type="ECO:0000313" key="6">
    <source>
        <dbReference type="Proteomes" id="UP000276349"/>
    </source>
</evidence>
<evidence type="ECO:0000256" key="3">
    <source>
        <dbReference type="ARBA" id="ARBA00023163"/>
    </source>
</evidence>
<dbReference type="PANTHER" id="PTHR43280:SF28">
    <property type="entry name" value="HTH-TYPE TRANSCRIPTIONAL ACTIVATOR RHAS"/>
    <property type="match status" value="1"/>
</dbReference>
<evidence type="ECO:0000259" key="4">
    <source>
        <dbReference type="PROSITE" id="PS01124"/>
    </source>
</evidence>
<dbReference type="Pfam" id="PF12833">
    <property type="entry name" value="HTH_18"/>
    <property type="match status" value="1"/>
</dbReference>
<dbReference type="InterPro" id="IPR018062">
    <property type="entry name" value="HTH_AraC-typ_CS"/>
</dbReference>
<organism evidence="5 6">
    <name type="scientific">Lysinibacillus telephonicus</name>
    <dbReference type="NCBI Taxonomy" id="1714840"/>
    <lineage>
        <taxon>Bacteria</taxon>
        <taxon>Bacillati</taxon>
        <taxon>Bacillota</taxon>
        <taxon>Bacilli</taxon>
        <taxon>Bacillales</taxon>
        <taxon>Bacillaceae</taxon>
        <taxon>Lysinibacillus</taxon>
    </lineage>
</organism>
<dbReference type="Gene3D" id="2.60.120.10">
    <property type="entry name" value="Jelly Rolls"/>
    <property type="match status" value="1"/>
</dbReference>
<evidence type="ECO:0000256" key="2">
    <source>
        <dbReference type="ARBA" id="ARBA00023125"/>
    </source>
</evidence>
<dbReference type="AlphaFoldDB" id="A0A431URV9"/>
<keyword evidence="2" id="KW-0238">DNA-binding</keyword>
<feature type="domain" description="HTH araC/xylS-type" evidence="4">
    <location>
        <begin position="167"/>
        <end position="265"/>
    </location>
</feature>
<dbReference type="InterPro" id="IPR018060">
    <property type="entry name" value="HTH_AraC"/>
</dbReference>
<name>A0A431URV9_9BACI</name>
<dbReference type="Gene3D" id="1.10.10.60">
    <property type="entry name" value="Homeodomain-like"/>
    <property type="match status" value="2"/>
</dbReference>
<protein>
    <submittedName>
        <fullName evidence="5">AraC family transcriptional regulator</fullName>
    </submittedName>
</protein>
<dbReference type="Proteomes" id="UP000276349">
    <property type="component" value="Unassembled WGS sequence"/>
</dbReference>
<dbReference type="GO" id="GO:0043565">
    <property type="term" value="F:sequence-specific DNA binding"/>
    <property type="evidence" value="ECO:0007669"/>
    <property type="project" value="InterPro"/>
</dbReference>
<reference evidence="5 6" key="1">
    <citation type="submission" date="2018-12" db="EMBL/GenBank/DDBJ databases">
        <authorList>
            <person name="Yu L."/>
        </authorList>
    </citation>
    <scope>NUCLEOTIDE SEQUENCE [LARGE SCALE GENOMIC DNA]</scope>
    <source>
        <strain evidence="5 6">S5H2222</strain>
    </source>
</reference>
<keyword evidence="6" id="KW-1185">Reference proteome</keyword>
<keyword evidence="3" id="KW-0804">Transcription</keyword>
<dbReference type="InterPro" id="IPR014710">
    <property type="entry name" value="RmlC-like_jellyroll"/>
</dbReference>
<dbReference type="PROSITE" id="PS00041">
    <property type="entry name" value="HTH_ARAC_FAMILY_1"/>
    <property type="match status" value="1"/>
</dbReference>
<dbReference type="SMART" id="SM00342">
    <property type="entry name" value="HTH_ARAC"/>
    <property type="match status" value="1"/>
</dbReference>
<accession>A0A431URV9</accession>
<dbReference type="PANTHER" id="PTHR43280">
    <property type="entry name" value="ARAC-FAMILY TRANSCRIPTIONAL REGULATOR"/>
    <property type="match status" value="1"/>
</dbReference>
<gene>
    <name evidence="5" type="ORF">EKG35_10105</name>
</gene>
<dbReference type="PRINTS" id="PR00032">
    <property type="entry name" value="HTHARAC"/>
</dbReference>
<comment type="caution">
    <text evidence="5">The sequence shown here is derived from an EMBL/GenBank/DDBJ whole genome shotgun (WGS) entry which is preliminary data.</text>
</comment>
<dbReference type="SUPFAM" id="SSF46689">
    <property type="entry name" value="Homeodomain-like"/>
    <property type="match status" value="2"/>
</dbReference>
<sequence length="277" mass="32062">MNIEDLANYFASASISFENAIQQVMEPRTKNIEKYHECASIIIISSGLASFTINETSYKLKTGSVLHVGPSTVISEVLSDTKCSYILIQYRILENEVSIFPLYTSHFIMNIDNQKKVFQYAMELVENFRSTDVYMKLKCKSLLLSFIVELIHALKNDSKKQPAIDLEKIKSYIHQHYAESITINEIASNFGIKRRYLTSIFQRYIGSSPIEYLTAYRIHKAQELLLLTDKQIIEISNSVGYVDNLYFSRVFKKKTGMSPTEYRKYRSFLTKEKVNQD</sequence>
<dbReference type="InterPro" id="IPR020449">
    <property type="entry name" value="Tscrpt_reg_AraC-type_HTH"/>
</dbReference>